<dbReference type="GO" id="GO:0016740">
    <property type="term" value="F:transferase activity"/>
    <property type="evidence" value="ECO:0007669"/>
    <property type="project" value="UniProtKB-KW"/>
</dbReference>
<evidence type="ECO:0000259" key="1">
    <source>
        <dbReference type="PROSITE" id="PS50206"/>
    </source>
</evidence>
<organism evidence="2 3">
    <name type="scientific">Clostridium sulfidigenes</name>
    <dbReference type="NCBI Taxonomy" id="318464"/>
    <lineage>
        <taxon>Bacteria</taxon>
        <taxon>Bacillati</taxon>
        <taxon>Bacillota</taxon>
        <taxon>Clostridia</taxon>
        <taxon>Eubacteriales</taxon>
        <taxon>Clostridiaceae</taxon>
        <taxon>Clostridium</taxon>
    </lineage>
</organism>
<gene>
    <name evidence="2" type="ORF">IO99_13025</name>
</gene>
<dbReference type="InterPro" id="IPR050229">
    <property type="entry name" value="GlpE_sulfurtransferase"/>
</dbReference>
<dbReference type="InterPro" id="IPR001763">
    <property type="entry name" value="Rhodanese-like_dom"/>
</dbReference>
<accession>A0A084J9T7</accession>
<dbReference type="InterPro" id="IPR036873">
    <property type="entry name" value="Rhodanese-like_dom_sf"/>
</dbReference>
<dbReference type="Pfam" id="PF00581">
    <property type="entry name" value="Rhodanese"/>
    <property type="match status" value="1"/>
</dbReference>
<protein>
    <submittedName>
        <fullName evidence="2">Sulfurtransferase</fullName>
    </submittedName>
</protein>
<keyword evidence="3" id="KW-1185">Reference proteome</keyword>
<dbReference type="PANTHER" id="PTHR43031">
    <property type="entry name" value="FAD-DEPENDENT OXIDOREDUCTASE"/>
    <property type="match status" value="1"/>
</dbReference>
<dbReference type="AlphaFoldDB" id="A0A084J9T7"/>
<name>A0A084J9T7_9CLOT</name>
<proteinExistence type="predicted"/>
<comment type="caution">
    <text evidence="2">The sequence shown here is derived from an EMBL/GenBank/DDBJ whole genome shotgun (WGS) entry which is preliminary data.</text>
</comment>
<dbReference type="EMBL" id="JPMD01000031">
    <property type="protein sequence ID" value="KEZ85721.1"/>
    <property type="molecule type" value="Genomic_DNA"/>
</dbReference>
<reference evidence="2 3" key="1">
    <citation type="submission" date="2014-07" db="EMBL/GenBank/DDBJ databases">
        <title>Draft genome of Clostridium sulfidigenes 113A isolated from sediments associated with methane hydrate from Krishna Godavari basin.</title>
        <authorList>
            <person name="Honkalas V.S."/>
            <person name="Dabir A.P."/>
            <person name="Arora P."/>
            <person name="Dhakephalkar P.K."/>
        </authorList>
    </citation>
    <scope>NUCLEOTIDE SEQUENCE [LARGE SCALE GENOMIC DNA]</scope>
    <source>
        <strain evidence="2 3">113A</strain>
    </source>
</reference>
<dbReference type="SMART" id="SM00450">
    <property type="entry name" value="RHOD"/>
    <property type="match status" value="1"/>
</dbReference>
<keyword evidence="2" id="KW-0808">Transferase</keyword>
<dbReference type="RefSeq" id="WP_035133913.1">
    <property type="nucleotide sequence ID" value="NZ_JPMD01000031.1"/>
</dbReference>
<dbReference type="CDD" id="cd00158">
    <property type="entry name" value="RHOD"/>
    <property type="match status" value="1"/>
</dbReference>
<feature type="domain" description="Rhodanese" evidence="1">
    <location>
        <begin position="21"/>
        <end position="105"/>
    </location>
</feature>
<dbReference type="Gene3D" id="3.40.250.10">
    <property type="entry name" value="Rhodanese-like domain"/>
    <property type="match status" value="1"/>
</dbReference>
<dbReference type="eggNOG" id="COG0607">
    <property type="taxonomic scope" value="Bacteria"/>
</dbReference>
<dbReference type="SUPFAM" id="SSF52821">
    <property type="entry name" value="Rhodanese/Cell cycle control phosphatase"/>
    <property type="match status" value="1"/>
</dbReference>
<sequence>MFNFLKRDNGKVISINDIDSLLGKINLIDVREIYEYRNGSLKTARNIPMGNLLNNPDRYFKKENEYYLMCQTGSRSSLACRRLTKEGFNVINVRDGIGAYKGAKRK</sequence>
<evidence type="ECO:0000313" key="3">
    <source>
        <dbReference type="Proteomes" id="UP000028542"/>
    </source>
</evidence>
<evidence type="ECO:0000313" key="2">
    <source>
        <dbReference type="EMBL" id="KEZ85721.1"/>
    </source>
</evidence>
<dbReference type="PANTHER" id="PTHR43031:SF17">
    <property type="entry name" value="SULFURTRANSFERASE YTWF-RELATED"/>
    <property type="match status" value="1"/>
</dbReference>
<dbReference type="Proteomes" id="UP000028542">
    <property type="component" value="Unassembled WGS sequence"/>
</dbReference>
<dbReference type="PROSITE" id="PS50206">
    <property type="entry name" value="RHODANESE_3"/>
    <property type="match status" value="1"/>
</dbReference>
<dbReference type="STRING" id="318464.IO99_13025"/>